<evidence type="ECO:0000256" key="2">
    <source>
        <dbReference type="PROSITE-ProRule" id="PRU00047"/>
    </source>
</evidence>
<sequence>MAGDKKKRFKKKKVAVTQMEMGQLTEEEKKKYMKDGKCFRCAKQRHVSRDCPLKATGKAKEKKEIWKMPRDAFIRIQAMFKEYSREEQSELLDIMEKKGF</sequence>
<reference evidence="4 5" key="1">
    <citation type="submission" date="2015-12" db="EMBL/GenBank/DDBJ databases">
        <title>Draft genome sequence of Moniliophthora roreri, the causal agent of frosty pod rot of cacao.</title>
        <authorList>
            <person name="Aime M.C."/>
            <person name="Diaz-Valderrama J.R."/>
            <person name="Kijpornyongpan T."/>
            <person name="Phillips-Mora W."/>
        </authorList>
    </citation>
    <scope>NUCLEOTIDE SEQUENCE [LARGE SCALE GENOMIC DNA]</scope>
    <source>
        <strain evidence="4 5">MCA 2952</strain>
    </source>
</reference>
<dbReference type="AlphaFoldDB" id="A0A0W0FZJ4"/>
<accession>A0A0W0FZJ4</accession>
<evidence type="ECO:0000259" key="3">
    <source>
        <dbReference type="PROSITE" id="PS50158"/>
    </source>
</evidence>
<keyword evidence="2" id="KW-0863">Zinc-finger</keyword>
<keyword evidence="2" id="KW-0862">Zinc</keyword>
<comment type="caution">
    <text evidence="4">The sequence shown here is derived from an EMBL/GenBank/DDBJ whole genome shotgun (WGS) entry which is preliminary data.</text>
</comment>
<name>A0A0W0FZJ4_MONRR</name>
<dbReference type="SMART" id="SM00343">
    <property type="entry name" value="ZnF_C2HC"/>
    <property type="match status" value="1"/>
</dbReference>
<dbReference type="PROSITE" id="PS50158">
    <property type="entry name" value="ZF_CCHC"/>
    <property type="match status" value="1"/>
</dbReference>
<protein>
    <recommendedName>
        <fullName evidence="3">CCHC-type domain-containing protein</fullName>
    </recommendedName>
</protein>
<organism evidence="4 5">
    <name type="scientific">Moniliophthora roreri</name>
    <name type="common">Frosty pod rot fungus</name>
    <name type="synonym">Monilia roreri</name>
    <dbReference type="NCBI Taxonomy" id="221103"/>
    <lineage>
        <taxon>Eukaryota</taxon>
        <taxon>Fungi</taxon>
        <taxon>Dikarya</taxon>
        <taxon>Basidiomycota</taxon>
        <taxon>Agaricomycotina</taxon>
        <taxon>Agaricomycetes</taxon>
        <taxon>Agaricomycetidae</taxon>
        <taxon>Agaricales</taxon>
        <taxon>Marasmiineae</taxon>
        <taxon>Marasmiaceae</taxon>
        <taxon>Moniliophthora</taxon>
    </lineage>
</organism>
<gene>
    <name evidence="4" type="ORF">WG66_5689</name>
</gene>
<evidence type="ECO:0000313" key="4">
    <source>
        <dbReference type="EMBL" id="KTB41734.1"/>
    </source>
</evidence>
<dbReference type="GO" id="GO:0003676">
    <property type="term" value="F:nucleic acid binding"/>
    <property type="evidence" value="ECO:0007669"/>
    <property type="project" value="InterPro"/>
</dbReference>
<dbReference type="Gene3D" id="4.10.60.10">
    <property type="entry name" value="Zinc finger, CCHC-type"/>
    <property type="match status" value="1"/>
</dbReference>
<dbReference type="SUPFAM" id="SSF57756">
    <property type="entry name" value="Retrovirus zinc finger-like domains"/>
    <property type="match status" value="1"/>
</dbReference>
<feature type="domain" description="CCHC-type" evidence="3">
    <location>
        <begin position="37"/>
        <end position="52"/>
    </location>
</feature>
<keyword evidence="2" id="KW-0479">Metal-binding</keyword>
<dbReference type="GO" id="GO:0008270">
    <property type="term" value="F:zinc ion binding"/>
    <property type="evidence" value="ECO:0007669"/>
    <property type="project" value="UniProtKB-KW"/>
</dbReference>
<evidence type="ECO:0000256" key="1">
    <source>
        <dbReference type="ARBA" id="ARBA00022664"/>
    </source>
</evidence>
<dbReference type="InterPro" id="IPR001878">
    <property type="entry name" value="Znf_CCHC"/>
</dbReference>
<dbReference type="InterPro" id="IPR036875">
    <property type="entry name" value="Znf_CCHC_sf"/>
</dbReference>
<dbReference type="EMBL" id="LATX01001429">
    <property type="protein sequence ID" value="KTB41734.1"/>
    <property type="molecule type" value="Genomic_DNA"/>
</dbReference>
<evidence type="ECO:0000313" key="5">
    <source>
        <dbReference type="Proteomes" id="UP000054988"/>
    </source>
</evidence>
<keyword evidence="1" id="KW-0507">mRNA processing</keyword>
<dbReference type="Proteomes" id="UP000054988">
    <property type="component" value="Unassembled WGS sequence"/>
</dbReference>
<dbReference type="GO" id="GO:0006397">
    <property type="term" value="P:mRNA processing"/>
    <property type="evidence" value="ECO:0007669"/>
    <property type="project" value="UniProtKB-KW"/>
</dbReference>
<proteinExistence type="predicted"/>